<organism evidence="2 3">
    <name type="scientific">Acaromyces ingoldii</name>
    <dbReference type="NCBI Taxonomy" id="215250"/>
    <lineage>
        <taxon>Eukaryota</taxon>
        <taxon>Fungi</taxon>
        <taxon>Dikarya</taxon>
        <taxon>Basidiomycota</taxon>
        <taxon>Ustilaginomycotina</taxon>
        <taxon>Exobasidiomycetes</taxon>
        <taxon>Exobasidiales</taxon>
        <taxon>Cryptobasidiaceae</taxon>
        <taxon>Acaromyces</taxon>
    </lineage>
</organism>
<sequence length="228" mass="25928">MHIETHFVARDGKADRLELELLRTLKGQRRQPAGNIAAAVVRRIDHALGVASSSQSGFDEGFAHSTTYRRSRTNDFTIRTECPGQHRRQRESAEAPDVRGAFVMHEAIKHRFVDKLQLADACDSTTLHLSNEEPTALFELHSQEQERIREEHQAKHNEEWSAAWSQVERQLGPGRRVDGGTSTANRSKSRPAWTCPYLQAAQLDSRLEREPLLFVESRLATQRRSAKL</sequence>
<dbReference type="AlphaFoldDB" id="A0A316YVJ9"/>
<dbReference type="InParanoid" id="A0A316YVJ9"/>
<dbReference type="RefSeq" id="XP_025380655.1">
    <property type="nucleotide sequence ID" value="XM_025523819.1"/>
</dbReference>
<feature type="region of interest" description="Disordered" evidence="1">
    <location>
        <begin position="74"/>
        <end position="96"/>
    </location>
</feature>
<evidence type="ECO:0000256" key="1">
    <source>
        <dbReference type="SAM" id="MobiDB-lite"/>
    </source>
</evidence>
<evidence type="ECO:0000313" key="2">
    <source>
        <dbReference type="EMBL" id="PWN93457.1"/>
    </source>
</evidence>
<name>A0A316YVJ9_9BASI</name>
<dbReference type="Proteomes" id="UP000245768">
    <property type="component" value="Unassembled WGS sequence"/>
</dbReference>
<evidence type="ECO:0000313" key="3">
    <source>
        <dbReference type="Proteomes" id="UP000245768"/>
    </source>
</evidence>
<accession>A0A316YVJ9</accession>
<dbReference type="EMBL" id="KZ819634">
    <property type="protein sequence ID" value="PWN93457.1"/>
    <property type="molecule type" value="Genomic_DNA"/>
</dbReference>
<proteinExistence type="predicted"/>
<gene>
    <name evidence="2" type="ORF">FA10DRAFT_283100</name>
</gene>
<reference evidence="2 3" key="1">
    <citation type="journal article" date="2018" name="Mol. Biol. Evol.">
        <title>Broad Genomic Sampling Reveals a Smut Pathogenic Ancestry of the Fungal Clade Ustilaginomycotina.</title>
        <authorList>
            <person name="Kijpornyongpan T."/>
            <person name="Mondo S.J."/>
            <person name="Barry K."/>
            <person name="Sandor L."/>
            <person name="Lee J."/>
            <person name="Lipzen A."/>
            <person name="Pangilinan J."/>
            <person name="LaButti K."/>
            <person name="Hainaut M."/>
            <person name="Henrissat B."/>
            <person name="Grigoriev I.V."/>
            <person name="Spatafora J.W."/>
            <person name="Aime M.C."/>
        </authorList>
    </citation>
    <scope>NUCLEOTIDE SEQUENCE [LARGE SCALE GENOMIC DNA]</scope>
    <source>
        <strain evidence="2 3">MCA 4198</strain>
    </source>
</reference>
<keyword evidence="3" id="KW-1185">Reference proteome</keyword>
<dbReference type="GeneID" id="37045735"/>
<protein>
    <submittedName>
        <fullName evidence="2">Uncharacterized protein</fullName>
    </submittedName>
</protein>